<accession>A0A316VDR0</accession>
<comment type="subcellular location">
    <subcellularLocation>
        <location evidence="1">Nucleus</location>
        <location evidence="1">Nucleolus</location>
    </subcellularLocation>
</comment>
<dbReference type="InterPro" id="IPR020719">
    <property type="entry name" value="RNA3'_term_phos_cycl-like_CS"/>
</dbReference>
<proteinExistence type="inferred from homology"/>
<evidence type="ECO:0000256" key="3">
    <source>
        <dbReference type="ARBA" id="ARBA00022517"/>
    </source>
</evidence>
<gene>
    <name evidence="7" type="ORF">FA14DRAFT_47177</name>
</gene>
<dbReference type="Pfam" id="PF01137">
    <property type="entry name" value="RTC"/>
    <property type="match status" value="1"/>
</dbReference>
<dbReference type="InterPro" id="IPR036553">
    <property type="entry name" value="RPTC_insert"/>
</dbReference>
<name>A0A316VDR0_9BASI</name>
<dbReference type="Gene3D" id="3.30.360.20">
    <property type="entry name" value="RNA 3'-terminal phosphate cyclase, insert domain"/>
    <property type="match status" value="1"/>
</dbReference>
<dbReference type="PANTHER" id="PTHR11096">
    <property type="entry name" value="RNA 3' TERMINAL PHOSPHATE CYCLASE"/>
    <property type="match status" value="1"/>
</dbReference>
<dbReference type="EMBL" id="KZ819603">
    <property type="protein sequence ID" value="PWN35817.1"/>
    <property type="molecule type" value="Genomic_DNA"/>
</dbReference>
<dbReference type="FunFam" id="3.30.360.20:FF:000004">
    <property type="entry name" value="18S rRNA biogenesis protein"/>
    <property type="match status" value="1"/>
</dbReference>
<dbReference type="SUPFAM" id="SSF55205">
    <property type="entry name" value="EPT/RTPC-like"/>
    <property type="match status" value="1"/>
</dbReference>
<evidence type="ECO:0000256" key="1">
    <source>
        <dbReference type="ARBA" id="ARBA00004604"/>
    </source>
</evidence>
<evidence type="ECO:0000259" key="6">
    <source>
        <dbReference type="Pfam" id="PF05189"/>
    </source>
</evidence>
<feature type="domain" description="RNA 3'-terminal phosphate cyclase insert" evidence="6">
    <location>
        <begin position="214"/>
        <end position="313"/>
    </location>
</feature>
<dbReference type="InterPro" id="IPR016443">
    <property type="entry name" value="RNA3'_term_phos_cyc_type_2"/>
</dbReference>
<sequence length="410" mass="43918">MAASASSSSKSKPNQNTHERLVRFQGHHNLRARLVLSILTGRPVVITGIRAKSTSPGLREYEAGFLRLLEKITNGSKIEIGYTGTSLSFKPGTLTGGHVQHDCGTSREVGYYLEWIIVLAPFAKKELSLTLKGITTGEHDLGVDLIRTVSLPILSLFLPSASSLASSLELRITARGAAPLGGGCVYFRCPLLPNAASSGAGNMGGMLRTLDFTNAGRIKRIRGVASATRVSPQMANRMVEAARGILNRYIPDLYLFADVYRGEEAGKSPGFGLSLVASSNTGALHCSECISKPGQTPEEVAIEAARMLLTEIATRGCVPRTHQSMALLLMALGPEDVGKARFGQLTPQAIVTLRDLRQFMGITFQLKSQRHELARTEADEDEEEEAAAAFVEEIVVSCVGGAIRGARKVG</sequence>
<evidence type="ECO:0000259" key="5">
    <source>
        <dbReference type="Pfam" id="PF01137"/>
    </source>
</evidence>
<dbReference type="InterPro" id="IPR013791">
    <property type="entry name" value="RNA3'-term_phos_cycl_insert"/>
</dbReference>
<dbReference type="GO" id="GO:0004521">
    <property type="term" value="F:RNA endonuclease activity"/>
    <property type="evidence" value="ECO:0007669"/>
    <property type="project" value="TreeGrafter"/>
</dbReference>
<evidence type="ECO:0000313" key="8">
    <source>
        <dbReference type="Proteomes" id="UP000245771"/>
    </source>
</evidence>
<feature type="domain" description="RNA 3'-terminal phosphate cyclase" evidence="5">
    <location>
        <begin position="23"/>
        <end position="365"/>
    </location>
</feature>
<dbReference type="FunCoup" id="A0A316VDR0">
    <property type="interactions" value="414"/>
</dbReference>
<dbReference type="PROSITE" id="PS01287">
    <property type="entry name" value="RTC"/>
    <property type="match status" value="1"/>
</dbReference>
<organism evidence="7 8">
    <name type="scientific">Meira miltonrushii</name>
    <dbReference type="NCBI Taxonomy" id="1280837"/>
    <lineage>
        <taxon>Eukaryota</taxon>
        <taxon>Fungi</taxon>
        <taxon>Dikarya</taxon>
        <taxon>Basidiomycota</taxon>
        <taxon>Ustilaginomycotina</taxon>
        <taxon>Exobasidiomycetes</taxon>
        <taxon>Exobasidiales</taxon>
        <taxon>Brachybasidiaceae</taxon>
        <taxon>Meira</taxon>
    </lineage>
</organism>
<keyword evidence="3" id="KW-0690">Ribosome biogenesis</keyword>
<dbReference type="GO" id="GO:0005730">
    <property type="term" value="C:nucleolus"/>
    <property type="evidence" value="ECO:0007669"/>
    <property type="project" value="UniProtKB-SubCell"/>
</dbReference>
<evidence type="ECO:0000313" key="7">
    <source>
        <dbReference type="EMBL" id="PWN35817.1"/>
    </source>
</evidence>
<protein>
    <submittedName>
        <fullName evidence="7">18S rRNA biogenesis protein</fullName>
    </submittedName>
</protein>
<dbReference type="Gene3D" id="3.65.10.20">
    <property type="entry name" value="RNA 3'-terminal phosphate cyclase domain"/>
    <property type="match status" value="1"/>
</dbReference>
<keyword evidence="8" id="KW-1185">Reference proteome</keyword>
<dbReference type="InParanoid" id="A0A316VDR0"/>
<dbReference type="PANTHER" id="PTHR11096:SF1">
    <property type="entry name" value="RNA 3'-TERMINAL PHOSPHATE CYCLASE-LIKE PROTEIN"/>
    <property type="match status" value="1"/>
</dbReference>
<dbReference type="CDD" id="cd00875">
    <property type="entry name" value="RNA_Cyclase_Class_I"/>
    <property type="match status" value="1"/>
</dbReference>
<dbReference type="InterPro" id="IPR000228">
    <property type="entry name" value="RNA3'_term_phos_cyc"/>
</dbReference>
<dbReference type="InterPro" id="IPR013792">
    <property type="entry name" value="RNA3'P_cycl/enolpyr_Trfase_a/b"/>
</dbReference>
<dbReference type="Proteomes" id="UP000245771">
    <property type="component" value="Unassembled WGS sequence"/>
</dbReference>
<dbReference type="Pfam" id="PF05189">
    <property type="entry name" value="RTC_insert"/>
    <property type="match status" value="1"/>
</dbReference>
<dbReference type="AlphaFoldDB" id="A0A316VDR0"/>
<reference evidence="7 8" key="1">
    <citation type="journal article" date="2018" name="Mol. Biol. Evol.">
        <title>Broad Genomic Sampling Reveals a Smut Pathogenic Ancestry of the Fungal Clade Ustilaginomycotina.</title>
        <authorList>
            <person name="Kijpornyongpan T."/>
            <person name="Mondo S.J."/>
            <person name="Barry K."/>
            <person name="Sandor L."/>
            <person name="Lee J."/>
            <person name="Lipzen A."/>
            <person name="Pangilinan J."/>
            <person name="LaButti K."/>
            <person name="Hainaut M."/>
            <person name="Henrissat B."/>
            <person name="Grigoriev I.V."/>
            <person name="Spatafora J.W."/>
            <person name="Aime M.C."/>
        </authorList>
    </citation>
    <scope>NUCLEOTIDE SEQUENCE [LARGE SCALE GENOMIC DNA]</scope>
    <source>
        <strain evidence="7 8">MCA 3882</strain>
    </source>
</reference>
<dbReference type="InterPro" id="IPR023797">
    <property type="entry name" value="RNA3'_phos_cyclase_dom"/>
</dbReference>
<evidence type="ECO:0000256" key="4">
    <source>
        <dbReference type="ARBA" id="ARBA00023242"/>
    </source>
</evidence>
<dbReference type="NCBIfam" id="TIGR03400">
    <property type="entry name" value="18S_RNA_Rcl1p"/>
    <property type="match status" value="1"/>
</dbReference>
<dbReference type="GeneID" id="37024180"/>
<keyword evidence="4" id="KW-0539">Nucleus</keyword>
<dbReference type="InterPro" id="IPR037136">
    <property type="entry name" value="RNA3'_phos_cyclase_dom_sf"/>
</dbReference>
<dbReference type="OrthoDB" id="1911237at2759"/>
<dbReference type="STRING" id="1280837.A0A316VDR0"/>
<dbReference type="GO" id="GO:0000479">
    <property type="term" value="P:endonucleolytic cleavage of tricistronic rRNA transcript (SSU-rRNA, 5.8S rRNA, LSU-rRNA)"/>
    <property type="evidence" value="ECO:0007669"/>
    <property type="project" value="TreeGrafter"/>
</dbReference>
<comment type="similarity">
    <text evidence="2">Belongs to the RNA 3'-terminal cyclase family. Type 2 subfamily.</text>
</comment>
<dbReference type="RefSeq" id="XP_025356119.1">
    <property type="nucleotide sequence ID" value="XM_025502399.1"/>
</dbReference>
<evidence type="ECO:0000256" key="2">
    <source>
        <dbReference type="ARBA" id="ARBA00007089"/>
    </source>
</evidence>